<proteinExistence type="predicted"/>
<name>A0A062VAS3_9PROT</name>
<dbReference type="PATRIC" id="fig|1280954.3.peg.1185"/>
<evidence type="ECO:0000313" key="3">
    <source>
        <dbReference type="Proteomes" id="UP000027100"/>
    </source>
</evidence>
<protein>
    <submittedName>
        <fullName evidence="2">Acyl carrier protein</fullName>
    </submittedName>
</protein>
<sequence length="87" mass="9566">MNMPSGTDQKAIFENVARVLSTRSHTQAAIRPDTRIGADLEIDSVEIFDIVMELEDLYNISLPVEAASDIDTVHDLVAKIGQLANVR</sequence>
<dbReference type="InterPro" id="IPR009081">
    <property type="entry name" value="PP-bd_ACP"/>
</dbReference>
<dbReference type="eggNOG" id="COG0236">
    <property type="taxonomic scope" value="Bacteria"/>
</dbReference>
<dbReference type="PROSITE" id="PS50075">
    <property type="entry name" value="CARRIER"/>
    <property type="match status" value="1"/>
</dbReference>
<comment type="caution">
    <text evidence="2">The sequence shown here is derived from an EMBL/GenBank/DDBJ whole genome shotgun (WGS) entry which is preliminary data.</text>
</comment>
<feature type="domain" description="Carrier" evidence="1">
    <location>
        <begin position="3"/>
        <end position="84"/>
    </location>
</feature>
<evidence type="ECO:0000259" key="1">
    <source>
        <dbReference type="PROSITE" id="PS50075"/>
    </source>
</evidence>
<evidence type="ECO:0000313" key="2">
    <source>
        <dbReference type="EMBL" id="KCZ99428.1"/>
    </source>
</evidence>
<accession>A0A062VAS3</accession>
<dbReference type="Proteomes" id="UP000027100">
    <property type="component" value="Unassembled WGS sequence"/>
</dbReference>
<keyword evidence="3" id="KW-1185">Reference proteome</keyword>
<dbReference type="InterPro" id="IPR036736">
    <property type="entry name" value="ACP-like_sf"/>
</dbReference>
<dbReference type="EMBL" id="ARYM01000005">
    <property type="protein sequence ID" value="KCZ99428.1"/>
    <property type="molecule type" value="Genomic_DNA"/>
</dbReference>
<organism evidence="2 3">
    <name type="scientific">Hyphomonas polymorpha PS728</name>
    <dbReference type="NCBI Taxonomy" id="1280954"/>
    <lineage>
        <taxon>Bacteria</taxon>
        <taxon>Pseudomonadati</taxon>
        <taxon>Pseudomonadota</taxon>
        <taxon>Alphaproteobacteria</taxon>
        <taxon>Hyphomonadales</taxon>
        <taxon>Hyphomonadaceae</taxon>
        <taxon>Hyphomonas</taxon>
    </lineage>
</organism>
<dbReference type="STRING" id="1280954.HPO_05812"/>
<gene>
    <name evidence="2" type="ORF">HPO_05812</name>
</gene>
<dbReference type="SUPFAM" id="SSF47336">
    <property type="entry name" value="ACP-like"/>
    <property type="match status" value="1"/>
</dbReference>
<dbReference type="Gene3D" id="1.10.1200.10">
    <property type="entry name" value="ACP-like"/>
    <property type="match status" value="1"/>
</dbReference>
<dbReference type="Pfam" id="PF00550">
    <property type="entry name" value="PP-binding"/>
    <property type="match status" value="1"/>
</dbReference>
<reference evidence="2 3" key="1">
    <citation type="journal article" date="2014" name="Antonie Van Leeuwenhoek">
        <title>Hyphomonas beringensis sp. nov. and Hyphomonas chukchiensis sp. nov., isolated from surface seawater of the Bering Sea and Chukchi Sea.</title>
        <authorList>
            <person name="Li C."/>
            <person name="Lai Q."/>
            <person name="Li G."/>
            <person name="Dong C."/>
            <person name="Wang J."/>
            <person name="Liao Y."/>
            <person name="Shao Z."/>
        </authorList>
    </citation>
    <scope>NUCLEOTIDE SEQUENCE [LARGE SCALE GENOMIC DNA]</scope>
    <source>
        <strain evidence="2 3">PS728</strain>
    </source>
</reference>
<dbReference type="AlphaFoldDB" id="A0A062VAS3"/>